<name>A0ABS5TTP0_9ACTN</name>
<organism evidence="2 3">
    <name type="scientific">Kineosporia corallincola</name>
    <dbReference type="NCBI Taxonomy" id="2835133"/>
    <lineage>
        <taxon>Bacteria</taxon>
        <taxon>Bacillati</taxon>
        <taxon>Actinomycetota</taxon>
        <taxon>Actinomycetes</taxon>
        <taxon>Kineosporiales</taxon>
        <taxon>Kineosporiaceae</taxon>
        <taxon>Kineosporia</taxon>
    </lineage>
</organism>
<dbReference type="InterPro" id="IPR025447">
    <property type="entry name" value="DUF4192"/>
</dbReference>
<reference evidence="2 3" key="1">
    <citation type="submission" date="2021-05" db="EMBL/GenBank/DDBJ databases">
        <title>Kineosporia and Streptomyces sp. nov. two new marine actinobacteria isolated from Coral.</title>
        <authorList>
            <person name="Buangrab K."/>
            <person name="Sutthacheep M."/>
            <person name="Yeemin T."/>
            <person name="Harunari E."/>
            <person name="Igarashi Y."/>
            <person name="Kanchanasin P."/>
            <person name="Tanasupawat S."/>
            <person name="Phongsopitanun W."/>
        </authorList>
    </citation>
    <scope>NUCLEOTIDE SEQUENCE [LARGE SCALE GENOMIC DNA]</scope>
    <source>
        <strain evidence="2 3">J2-2</strain>
    </source>
</reference>
<evidence type="ECO:0000313" key="2">
    <source>
        <dbReference type="EMBL" id="MBT0774164.1"/>
    </source>
</evidence>
<evidence type="ECO:0000256" key="1">
    <source>
        <dbReference type="SAM" id="MobiDB-lite"/>
    </source>
</evidence>
<feature type="region of interest" description="Disordered" evidence="1">
    <location>
        <begin position="1"/>
        <end position="25"/>
    </location>
</feature>
<gene>
    <name evidence="2" type="ORF">KIH74_34785</name>
</gene>
<dbReference type="Proteomes" id="UP001197247">
    <property type="component" value="Unassembled WGS sequence"/>
</dbReference>
<comment type="caution">
    <text evidence="2">The sequence shown here is derived from an EMBL/GenBank/DDBJ whole genome shotgun (WGS) entry which is preliminary data.</text>
</comment>
<dbReference type="RefSeq" id="WP_214160703.1">
    <property type="nucleotide sequence ID" value="NZ_JAHBAY010000024.1"/>
</dbReference>
<protein>
    <submittedName>
        <fullName evidence="2">DUF4192 domain-containing protein</fullName>
    </submittedName>
</protein>
<accession>A0ABS5TTP0</accession>
<evidence type="ECO:0000313" key="3">
    <source>
        <dbReference type="Proteomes" id="UP001197247"/>
    </source>
</evidence>
<keyword evidence="3" id="KW-1185">Reference proteome</keyword>
<dbReference type="Pfam" id="PF13830">
    <property type="entry name" value="DUF4192"/>
    <property type="match status" value="1"/>
</dbReference>
<feature type="compositionally biased region" description="Basic and acidic residues" evidence="1">
    <location>
        <begin position="1"/>
        <end position="15"/>
    </location>
</feature>
<proteinExistence type="predicted"/>
<dbReference type="EMBL" id="JAHBAY010000024">
    <property type="protein sequence ID" value="MBT0774164.1"/>
    <property type="molecule type" value="Genomic_DNA"/>
</dbReference>
<sequence length="344" mass="37617">MSHDESLNQPSRDEDNQPTPTVRLRNPSDLIQAVPFLLRHGQLADDLVLFATRQGRHVFVMRAELGILAEGILWPSAHPALAATTPDRIHLILYPPAPVTDDTLRTLHAQARNAAMTAPDGVQMGWITTTSQKRWWLHDVETAAPHGPGELVQGDPVTSLKFQVLQGFPAASRDAIVASTAPHAQPVLDAVAHAISHLPAQPARESVRAAVHAALDRRARRPIEWSIREAAEVLDALTDASVRDEMIIHRSDDDHMCSAWSSLLPYAPPGWVAPVATVAAISAYQRGDSVFARAALERAQEANPGYQLARIFTGLMDAAYSPSQIKADLAERRRMTANRPHDTN</sequence>